<protein>
    <recommendedName>
        <fullName evidence="5">Translation initiation factor beta propellor-like domain-containing protein</fullName>
    </recommendedName>
</protein>
<dbReference type="SUPFAM" id="SSF82171">
    <property type="entry name" value="DPP6 N-terminal domain-like"/>
    <property type="match status" value="1"/>
</dbReference>
<dbReference type="GO" id="GO:0003743">
    <property type="term" value="F:translation initiation factor activity"/>
    <property type="evidence" value="ECO:0007669"/>
    <property type="project" value="UniProtKB-KW"/>
</dbReference>
<keyword evidence="2" id="KW-0396">Initiation factor</keyword>
<dbReference type="InterPro" id="IPR013979">
    <property type="entry name" value="TIF_beta_prop-like"/>
</dbReference>
<keyword evidence="7" id="KW-1185">Reference proteome</keyword>
<dbReference type="GO" id="GO:0005852">
    <property type="term" value="C:eukaryotic translation initiation factor 3 complex"/>
    <property type="evidence" value="ECO:0007669"/>
    <property type="project" value="InterPro"/>
</dbReference>
<proteinExistence type="predicted"/>
<keyword evidence="4" id="KW-0648">Protein biosynthesis</keyword>
<gene>
    <name evidence="6" type="ORF">A4X13_0g7439</name>
</gene>
<evidence type="ECO:0000256" key="3">
    <source>
        <dbReference type="ARBA" id="ARBA00022884"/>
    </source>
</evidence>
<evidence type="ECO:0000313" key="7">
    <source>
        <dbReference type="Proteomes" id="UP000077521"/>
    </source>
</evidence>
<evidence type="ECO:0000256" key="1">
    <source>
        <dbReference type="ARBA" id="ARBA00022490"/>
    </source>
</evidence>
<evidence type="ECO:0000256" key="4">
    <source>
        <dbReference type="ARBA" id="ARBA00022917"/>
    </source>
</evidence>
<dbReference type="PANTHER" id="PTHR14068:SF0">
    <property type="entry name" value="EUKARYOTIC TRANSLATION INITIATION FACTOR 3 SUBUNIT B"/>
    <property type="match status" value="1"/>
</dbReference>
<sequence length="148" mass="17404">MDSYILATYDRRSSDSIDTRVAKDDLEWYDDDFNAEQRQGSLTSGDPAEDVRMIGSGEHYGITDLEWDPSGRYVFTSGSAWRHAMKNDYTVWDFRENELTKQIIERFKQILWCPRPRTLLSKEQQREVRRNLREIGRTFDEQDAVGAI</sequence>
<dbReference type="Pfam" id="PF08662">
    <property type="entry name" value="eIF2A"/>
    <property type="match status" value="1"/>
</dbReference>
<reference evidence="6" key="2">
    <citation type="journal article" date="2019" name="IMA Fungus">
        <title>Genome sequencing and comparison of five Tilletia species to identify candidate genes for the detection of regulated species infecting wheat.</title>
        <authorList>
            <person name="Nguyen H.D.T."/>
            <person name="Sultana T."/>
            <person name="Kesanakurti P."/>
            <person name="Hambleton S."/>
        </authorList>
    </citation>
    <scope>NUCLEOTIDE SEQUENCE</scope>
    <source>
        <strain evidence="6">DAOMC 236416</strain>
    </source>
</reference>
<evidence type="ECO:0000313" key="6">
    <source>
        <dbReference type="EMBL" id="KAE8241382.1"/>
    </source>
</evidence>
<keyword evidence="3" id="KW-0694">RNA-binding</keyword>
<dbReference type="GO" id="GO:0031369">
    <property type="term" value="F:translation initiation factor binding"/>
    <property type="evidence" value="ECO:0007669"/>
    <property type="project" value="InterPro"/>
</dbReference>
<feature type="domain" description="Translation initiation factor beta propellor-like" evidence="5">
    <location>
        <begin position="50"/>
        <end position="109"/>
    </location>
</feature>
<dbReference type="PANTHER" id="PTHR14068">
    <property type="entry name" value="EUKARYOTIC TRANSLATION INITIATION FACTOR 3 EIF3 -RELATED"/>
    <property type="match status" value="1"/>
</dbReference>
<keyword evidence="1" id="KW-0963">Cytoplasm</keyword>
<dbReference type="GO" id="GO:0003723">
    <property type="term" value="F:RNA binding"/>
    <property type="evidence" value="ECO:0007669"/>
    <property type="project" value="UniProtKB-KW"/>
</dbReference>
<dbReference type="EMBL" id="LWDF02000922">
    <property type="protein sequence ID" value="KAE8241382.1"/>
    <property type="molecule type" value="Genomic_DNA"/>
</dbReference>
<dbReference type="AlphaFoldDB" id="A0A8T8SJ61"/>
<name>A0A8T8SJ61_9BASI</name>
<accession>A0A8T8SJ61</accession>
<evidence type="ECO:0000256" key="2">
    <source>
        <dbReference type="ARBA" id="ARBA00022540"/>
    </source>
</evidence>
<dbReference type="InterPro" id="IPR011400">
    <property type="entry name" value="EIF3B"/>
</dbReference>
<reference evidence="6" key="1">
    <citation type="submission" date="2016-04" db="EMBL/GenBank/DDBJ databases">
        <authorList>
            <person name="Nguyen H.D."/>
            <person name="Samba Siva P."/>
            <person name="Cullis J."/>
            <person name="Levesque C.A."/>
            <person name="Hambleton S."/>
        </authorList>
    </citation>
    <scope>NUCLEOTIDE SEQUENCE</scope>
    <source>
        <strain evidence="6">DAOMC 236416</strain>
    </source>
</reference>
<organism evidence="6 7">
    <name type="scientific">Tilletia indica</name>
    <dbReference type="NCBI Taxonomy" id="43049"/>
    <lineage>
        <taxon>Eukaryota</taxon>
        <taxon>Fungi</taxon>
        <taxon>Dikarya</taxon>
        <taxon>Basidiomycota</taxon>
        <taxon>Ustilaginomycotina</taxon>
        <taxon>Exobasidiomycetes</taxon>
        <taxon>Tilletiales</taxon>
        <taxon>Tilletiaceae</taxon>
        <taxon>Tilletia</taxon>
    </lineage>
</organism>
<dbReference type="Proteomes" id="UP000077521">
    <property type="component" value="Unassembled WGS sequence"/>
</dbReference>
<comment type="caution">
    <text evidence="6">The sequence shown here is derived from an EMBL/GenBank/DDBJ whole genome shotgun (WGS) entry which is preliminary data.</text>
</comment>
<evidence type="ECO:0000259" key="5">
    <source>
        <dbReference type="Pfam" id="PF08662"/>
    </source>
</evidence>